<dbReference type="Pfam" id="PF01966">
    <property type="entry name" value="HD"/>
    <property type="match status" value="1"/>
</dbReference>
<gene>
    <name evidence="2" type="ORF">EFD62_17095</name>
</gene>
<dbReference type="PROSITE" id="PS51831">
    <property type="entry name" value="HD"/>
    <property type="match status" value="1"/>
</dbReference>
<proteinExistence type="predicted"/>
<dbReference type="RefSeq" id="WP_128706569.1">
    <property type="nucleotide sequence ID" value="NZ_RLII01000061.1"/>
</dbReference>
<dbReference type="InterPro" id="IPR006674">
    <property type="entry name" value="HD_domain"/>
</dbReference>
<reference evidence="3" key="1">
    <citation type="submission" date="2018-11" db="EMBL/GenBank/DDBJ databases">
        <title>Genome sequencing of a novel mesophilic and cellulolytic organism within the genus Hungateiclostridium.</title>
        <authorList>
            <person name="Rettenmaier R."/>
            <person name="Liebl W."/>
            <person name="Zverlov V."/>
        </authorList>
    </citation>
    <scope>NUCLEOTIDE SEQUENCE [LARGE SCALE GENOMIC DNA]</scope>
    <source>
        <strain evidence="3">N2K1</strain>
    </source>
</reference>
<evidence type="ECO:0000313" key="2">
    <source>
        <dbReference type="EMBL" id="RXE57553.1"/>
    </source>
</evidence>
<evidence type="ECO:0000313" key="3">
    <source>
        <dbReference type="Proteomes" id="UP000289166"/>
    </source>
</evidence>
<dbReference type="InterPro" id="IPR003607">
    <property type="entry name" value="HD/PDEase_dom"/>
</dbReference>
<organism evidence="2 3">
    <name type="scientific">Acetivibrio mesophilus</name>
    <dbReference type="NCBI Taxonomy" id="2487273"/>
    <lineage>
        <taxon>Bacteria</taxon>
        <taxon>Bacillati</taxon>
        <taxon>Bacillota</taxon>
        <taxon>Clostridia</taxon>
        <taxon>Eubacteriales</taxon>
        <taxon>Oscillospiraceae</taxon>
        <taxon>Acetivibrio</taxon>
    </lineage>
</organism>
<evidence type="ECO:0000259" key="1">
    <source>
        <dbReference type="PROSITE" id="PS51831"/>
    </source>
</evidence>
<dbReference type="PANTHER" id="PTHR35795:SF1">
    <property type="entry name" value="BIS(5'-NUCLEOSYL)-TETRAPHOSPHATASE, SYMMETRICAL"/>
    <property type="match status" value="1"/>
</dbReference>
<sequence length="404" mass="47035">MQPTPNWDKCIQRNETFYHRNDDIRSEFTRDYNRILHCNAYRRLKHKTQVFFATSNDHICTRVEHVNHVSSVSYSISKYLGLNTELTSAIAIGHDIGHAPFGHAGETFLKEIISQKINDTFWHEKNSMRFADLYETLPDPEGFERNLNLTYAVRDGIVCHCGEVDDKALFPRKEFVDLCCIEKASQFAPFTWEGCIVKVADKISYLGRDIEDAIALKILSISQLKELSAILKKTLNLDLHALNNTVLMHNLMIDLCNESSPENGINLSTKYYDFMKAVKEFNYDNIYKHSRLTAYKEYANLIIRSIFSLLKDLYDAEGTIDKLEKNKDLYPTLISTFTDWLIKYSDIRNNEKVQENYSNRISRLKNKIVYKIENYQDYIRSTIDYISGMTDSFAIKVFNEITSF</sequence>
<feature type="domain" description="HD" evidence="1">
    <location>
        <begin position="62"/>
        <end position="206"/>
    </location>
</feature>
<dbReference type="InterPro" id="IPR051094">
    <property type="entry name" value="Diverse_Catalytic_Enzymes"/>
</dbReference>
<dbReference type="OrthoDB" id="9803619at2"/>
<dbReference type="PANTHER" id="PTHR35795">
    <property type="entry name" value="SLR1885 PROTEIN"/>
    <property type="match status" value="1"/>
</dbReference>
<dbReference type="Gene3D" id="1.10.3210.10">
    <property type="entry name" value="Hypothetical protein af1432"/>
    <property type="match status" value="1"/>
</dbReference>
<dbReference type="EMBL" id="RLII01000061">
    <property type="protein sequence ID" value="RXE57553.1"/>
    <property type="molecule type" value="Genomic_DNA"/>
</dbReference>
<dbReference type="Proteomes" id="UP000289166">
    <property type="component" value="Unassembled WGS sequence"/>
</dbReference>
<dbReference type="CDD" id="cd00077">
    <property type="entry name" value="HDc"/>
    <property type="match status" value="1"/>
</dbReference>
<dbReference type="SUPFAM" id="SSF109604">
    <property type="entry name" value="HD-domain/PDEase-like"/>
    <property type="match status" value="1"/>
</dbReference>
<protein>
    <submittedName>
        <fullName evidence="2">HD domain-containing protein</fullName>
    </submittedName>
</protein>
<dbReference type="AlphaFoldDB" id="A0A4Q0I0F5"/>
<comment type="caution">
    <text evidence="2">The sequence shown here is derived from an EMBL/GenBank/DDBJ whole genome shotgun (WGS) entry which is preliminary data.</text>
</comment>
<keyword evidence="3" id="KW-1185">Reference proteome</keyword>
<name>A0A4Q0I0F5_9FIRM</name>
<accession>A0A4Q0I0F5</accession>